<dbReference type="InterPro" id="IPR002401">
    <property type="entry name" value="Cyt_P450_E_grp-I"/>
</dbReference>
<comment type="pathway">
    <text evidence="2">Secondary metabolite biosynthesis.</text>
</comment>
<dbReference type="SUPFAM" id="SSF48264">
    <property type="entry name" value="Cytochrome P450"/>
    <property type="match status" value="1"/>
</dbReference>
<evidence type="ECO:0000256" key="6">
    <source>
        <dbReference type="ARBA" id="ARBA00023004"/>
    </source>
</evidence>
<gene>
    <name evidence="10" type="ORF">EIP91_001861</name>
</gene>
<dbReference type="InterPro" id="IPR036396">
    <property type="entry name" value="Cyt_P450_sf"/>
</dbReference>
<reference evidence="10 11" key="1">
    <citation type="submission" date="2018-11" db="EMBL/GenBank/DDBJ databases">
        <title>Genome assembly of Steccherinum ochraceum LE-BIN_3174, the white-rot fungus of the Steccherinaceae family (The Residual Polyporoid clade, Polyporales, Basidiomycota).</title>
        <authorList>
            <person name="Fedorova T.V."/>
            <person name="Glazunova O.A."/>
            <person name="Landesman E.O."/>
            <person name="Moiseenko K.V."/>
            <person name="Psurtseva N.V."/>
            <person name="Savinova O.S."/>
            <person name="Shakhova N.V."/>
            <person name="Tyazhelova T.V."/>
            <person name="Vasina D.V."/>
        </authorList>
    </citation>
    <scope>NUCLEOTIDE SEQUENCE [LARGE SCALE GENOMIC DNA]</scope>
    <source>
        <strain evidence="10 11">LE-BIN_3174</strain>
    </source>
</reference>
<evidence type="ECO:0000256" key="3">
    <source>
        <dbReference type="ARBA" id="ARBA00010617"/>
    </source>
</evidence>
<evidence type="ECO:0000256" key="7">
    <source>
        <dbReference type="ARBA" id="ARBA00023033"/>
    </source>
</evidence>
<dbReference type="PANTHER" id="PTHR24305:SF187">
    <property type="entry name" value="P450, PUTATIVE (EUROFUNG)-RELATED"/>
    <property type="match status" value="1"/>
</dbReference>
<name>A0A4R0RGY7_9APHY</name>
<evidence type="ECO:0000313" key="10">
    <source>
        <dbReference type="EMBL" id="TCD66053.1"/>
    </source>
</evidence>
<dbReference type="GO" id="GO:0016705">
    <property type="term" value="F:oxidoreductase activity, acting on paired donors, with incorporation or reduction of molecular oxygen"/>
    <property type="evidence" value="ECO:0007669"/>
    <property type="project" value="InterPro"/>
</dbReference>
<feature type="transmembrane region" description="Helical" evidence="9">
    <location>
        <begin position="67"/>
        <end position="89"/>
    </location>
</feature>
<comment type="similarity">
    <text evidence="3">Belongs to the cytochrome P450 family.</text>
</comment>
<dbReference type="PRINTS" id="PR00385">
    <property type="entry name" value="P450"/>
</dbReference>
<feature type="binding site" description="axial binding residue" evidence="8">
    <location>
        <position position="480"/>
    </location>
    <ligand>
        <name>heme</name>
        <dbReference type="ChEBI" id="CHEBI:30413"/>
    </ligand>
    <ligandPart>
        <name>Fe</name>
        <dbReference type="ChEBI" id="CHEBI:18248"/>
    </ligandPart>
</feature>
<organism evidence="10 11">
    <name type="scientific">Steccherinum ochraceum</name>
    <dbReference type="NCBI Taxonomy" id="92696"/>
    <lineage>
        <taxon>Eukaryota</taxon>
        <taxon>Fungi</taxon>
        <taxon>Dikarya</taxon>
        <taxon>Basidiomycota</taxon>
        <taxon>Agaricomycotina</taxon>
        <taxon>Agaricomycetes</taxon>
        <taxon>Polyporales</taxon>
        <taxon>Steccherinaceae</taxon>
        <taxon>Steccherinum</taxon>
    </lineage>
</organism>
<dbReference type="GO" id="GO:0004497">
    <property type="term" value="F:monooxygenase activity"/>
    <property type="evidence" value="ECO:0007669"/>
    <property type="project" value="UniProtKB-KW"/>
</dbReference>
<keyword evidence="5" id="KW-0560">Oxidoreductase</keyword>
<comment type="cofactor">
    <cofactor evidence="1 8">
        <name>heme</name>
        <dbReference type="ChEBI" id="CHEBI:30413"/>
    </cofactor>
</comment>
<evidence type="ECO:0000256" key="2">
    <source>
        <dbReference type="ARBA" id="ARBA00005179"/>
    </source>
</evidence>
<evidence type="ECO:0000256" key="9">
    <source>
        <dbReference type="SAM" id="Phobius"/>
    </source>
</evidence>
<dbReference type="PRINTS" id="PR00463">
    <property type="entry name" value="EP450I"/>
</dbReference>
<keyword evidence="7" id="KW-0503">Monooxygenase</keyword>
<feature type="transmembrane region" description="Helical" evidence="9">
    <location>
        <begin position="44"/>
        <end position="62"/>
    </location>
</feature>
<keyword evidence="9" id="KW-0812">Transmembrane</keyword>
<protein>
    <recommendedName>
        <fullName evidence="12">Cytochrome P450 67</fullName>
    </recommendedName>
</protein>
<dbReference type="OrthoDB" id="6692864at2759"/>
<keyword evidence="8" id="KW-0349">Heme</keyword>
<dbReference type="InterPro" id="IPR001128">
    <property type="entry name" value="Cyt_P450"/>
</dbReference>
<keyword evidence="6 8" id="KW-0408">Iron</keyword>
<comment type="caution">
    <text evidence="10">The sequence shown here is derived from an EMBL/GenBank/DDBJ whole genome shotgun (WGS) entry which is preliminary data.</text>
</comment>
<proteinExistence type="inferred from homology"/>
<dbReference type="Proteomes" id="UP000292702">
    <property type="component" value="Unassembled WGS sequence"/>
</dbReference>
<keyword evidence="9" id="KW-0472">Membrane</keyword>
<evidence type="ECO:0000313" key="11">
    <source>
        <dbReference type="Proteomes" id="UP000292702"/>
    </source>
</evidence>
<dbReference type="STRING" id="92696.A0A4R0RGY7"/>
<evidence type="ECO:0000256" key="1">
    <source>
        <dbReference type="ARBA" id="ARBA00001971"/>
    </source>
</evidence>
<keyword evidence="11" id="KW-1185">Reference proteome</keyword>
<dbReference type="GO" id="GO:0005506">
    <property type="term" value="F:iron ion binding"/>
    <property type="evidence" value="ECO:0007669"/>
    <property type="project" value="InterPro"/>
</dbReference>
<keyword evidence="9" id="KW-1133">Transmembrane helix</keyword>
<evidence type="ECO:0000256" key="8">
    <source>
        <dbReference type="PIRSR" id="PIRSR602401-1"/>
    </source>
</evidence>
<dbReference type="AlphaFoldDB" id="A0A4R0RGY7"/>
<evidence type="ECO:0008006" key="12">
    <source>
        <dbReference type="Google" id="ProtNLM"/>
    </source>
</evidence>
<accession>A0A4R0RGY7</accession>
<keyword evidence="4 8" id="KW-0479">Metal-binding</keyword>
<dbReference type="Pfam" id="PF00067">
    <property type="entry name" value="p450"/>
    <property type="match status" value="2"/>
</dbReference>
<dbReference type="EMBL" id="RWJN01000151">
    <property type="protein sequence ID" value="TCD66053.1"/>
    <property type="molecule type" value="Genomic_DNA"/>
</dbReference>
<dbReference type="GO" id="GO:0020037">
    <property type="term" value="F:heme binding"/>
    <property type="evidence" value="ECO:0007669"/>
    <property type="project" value="InterPro"/>
</dbReference>
<dbReference type="PANTHER" id="PTHR24305">
    <property type="entry name" value="CYTOCHROME P450"/>
    <property type="match status" value="1"/>
</dbReference>
<evidence type="ECO:0000256" key="5">
    <source>
        <dbReference type="ARBA" id="ARBA00023002"/>
    </source>
</evidence>
<dbReference type="InterPro" id="IPR050121">
    <property type="entry name" value="Cytochrome_P450_monoxygenase"/>
</dbReference>
<dbReference type="Gene3D" id="1.10.630.10">
    <property type="entry name" value="Cytochrome P450"/>
    <property type="match status" value="2"/>
</dbReference>
<evidence type="ECO:0000256" key="4">
    <source>
        <dbReference type="ARBA" id="ARBA00022723"/>
    </source>
</evidence>
<sequence>MVNFAENSPCFTCTFSVRDICAIIAGFALITHAVFNRFEPLNPFIVVPLLLLLPLTMSLLFLHHFTLLYAATLAFMIFHSTLLCSIGTYRLSPFHPLAHYSGPVLNKLSSWWLYKITTGGKRYEFIQRLHRHYKSHVVRIGPNEISISDPAAVVSLLGPNGLSKGPAWDGHVRYSPIRPLIALRDSHPHSKARRPWTRAFSAVAMKEYEPTLAERVVQLVDLAMSSHGTGQTVDMARLFRLFSYDFMNDMAFGGGMDLMRNGDTQGMVSLMDRALEALAISESIPWLTRYVPNVSHSFQSESALRAQARVRSGPTAGKKDVFYYLSNEDEAEERSPDPISVAIQAFLVIVAGSDTTFSTLKVDKYYPPGESALNSTFHAEMSYLDAVVNETLRLYPILPSGGQRATKEQGVQVNSIYIPPYTSVRIHQWTMLRDPCNFSPHSESFWPERWLIAQDPSSFKAEFIHNADAFHPFSYGPANCAGRALAIKELKMVLCHMLQQIDVAFADGYDPAEWEKNLRDPFTLQTGPLPVLVTARDR</sequence>
<feature type="transmembrane region" description="Helical" evidence="9">
    <location>
        <begin position="20"/>
        <end position="38"/>
    </location>
</feature>